<dbReference type="PANTHER" id="PTHR30005">
    <property type="entry name" value="EXOPOLYPHOSPHATASE"/>
    <property type="match status" value="1"/>
</dbReference>
<dbReference type="Gene3D" id="3.30.420.40">
    <property type="match status" value="1"/>
</dbReference>
<reference evidence="3 4" key="1">
    <citation type="submission" date="2019-08" db="EMBL/GenBank/DDBJ databases">
        <title>Bacillus genomes from the desert of Cuatro Cienegas, Coahuila.</title>
        <authorList>
            <person name="Olmedo-Alvarez G."/>
        </authorList>
    </citation>
    <scope>NUCLEOTIDE SEQUENCE [LARGE SCALE GENOMIC DNA]</scope>
    <source>
        <strain evidence="3 4">CH98b_3T</strain>
    </source>
</reference>
<dbReference type="PANTHER" id="PTHR30005:SF0">
    <property type="entry name" value="RETROGRADE REGULATION PROTEIN 2"/>
    <property type="match status" value="1"/>
</dbReference>
<dbReference type="OrthoDB" id="9807195at2"/>
<proteinExistence type="inferred from homology"/>
<comment type="similarity">
    <text evidence="1">Belongs to the GppA/Ppx family.</text>
</comment>
<sequence>MKEKIVALIDLGSNSIRLAIYKIHPDGNYEEIKKDKVAARLMNHLTTNAHLNSEGVDIIINTLKQFQQVIDSLRVSEVIGFATAVIRKAVNQEEILSIIKMSTGYSFSVLSEYEEAYYGFLGVIDSIAIKDGMTIDIGGGSTEVTLFHNREMVQYHSFSFGAVSLNNEFTSTKQVSSKQLKKLRAFLFSNFQSLSWITDAKHPVIGIGGTARNLGKMYQAKYSTLQQEMKVEEINSIARELALLSHNERTKVAGLSKKRKDIILPGIETIAALTQITQAPYFHFSKRSLRDGILLGRYRMGDEGTGKSTRFNH</sequence>
<name>A0A5D4TED6_9BACI</name>
<dbReference type="InterPro" id="IPR050273">
    <property type="entry name" value="GppA/Ppx_hydrolase"/>
</dbReference>
<protein>
    <submittedName>
        <fullName evidence="3">Exopolyphosphatase</fullName>
    </submittedName>
</protein>
<gene>
    <name evidence="3" type="ORF">FZC75_10940</name>
</gene>
<dbReference type="RefSeq" id="WP_148979317.1">
    <property type="nucleotide sequence ID" value="NZ_JBNILM010000004.1"/>
</dbReference>
<evidence type="ECO:0000259" key="2">
    <source>
        <dbReference type="Pfam" id="PF02541"/>
    </source>
</evidence>
<dbReference type="AlphaFoldDB" id="A0A5D4TED6"/>
<evidence type="ECO:0000313" key="3">
    <source>
        <dbReference type="EMBL" id="TYS72454.1"/>
    </source>
</evidence>
<feature type="domain" description="Ppx/GppA phosphatase N-terminal" evidence="2">
    <location>
        <begin position="27"/>
        <end position="296"/>
    </location>
</feature>
<organism evidence="3 4">
    <name type="scientific">Sutcliffiella horikoshii</name>
    <dbReference type="NCBI Taxonomy" id="79883"/>
    <lineage>
        <taxon>Bacteria</taxon>
        <taxon>Bacillati</taxon>
        <taxon>Bacillota</taxon>
        <taxon>Bacilli</taxon>
        <taxon>Bacillales</taxon>
        <taxon>Bacillaceae</taxon>
        <taxon>Sutcliffiella</taxon>
    </lineage>
</organism>
<dbReference type="InterPro" id="IPR003695">
    <property type="entry name" value="Ppx_GppA_N"/>
</dbReference>
<dbReference type="InterPro" id="IPR043129">
    <property type="entry name" value="ATPase_NBD"/>
</dbReference>
<comment type="caution">
    <text evidence="3">The sequence shown here is derived from an EMBL/GenBank/DDBJ whole genome shotgun (WGS) entry which is preliminary data.</text>
</comment>
<dbReference type="EMBL" id="VTET01000004">
    <property type="protein sequence ID" value="TYS72454.1"/>
    <property type="molecule type" value="Genomic_DNA"/>
</dbReference>
<dbReference type="SUPFAM" id="SSF53067">
    <property type="entry name" value="Actin-like ATPase domain"/>
    <property type="match status" value="2"/>
</dbReference>
<evidence type="ECO:0000313" key="4">
    <source>
        <dbReference type="Proteomes" id="UP000324517"/>
    </source>
</evidence>
<dbReference type="Gene3D" id="3.30.420.150">
    <property type="entry name" value="Exopolyphosphatase. Domain 2"/>
    <property type="match status" value="1"/>
</dbReference>
<accession>A0A5D4TED6</accession>
<dbReference type="Pfam" id="PF02541">
    <property type="entry name" value="Ppx-GppA"/>
    <property type="match status" value="1"/>
</dbReference>
<dbReference type="GO" id="GO:0006357">
    <property type="term" value="P:regulation of transcription by RNA polymerase II"/>
    <property type="evidence" value="ECO:0007669"/>
    <property type="project" value="TreeGrafter"/>
</dbReference>
<evidence type="ECO:0000256" key="1">
    <source>
        <dbReference type="ARBA" id="ARBA00007125"/>
    </source>
</evidence>
<dbReference type="Proteomes" id="UP000324517">
    <property type="component" value="Unassembled WGS sequence"/>
</dbReference>
<dbReference type="CDD" id="cd24052">
    <property type="entry name" value="ASKHA_NBD_HpPPX-GppA-like"/>
    <property type="match status" value="1"/>
</dbReference>